<accession>A0A8S2ELV8</accession>
<sequence>MTLKHRHLHAKLIIKTRKINGRIKNMIKDFKLVSREDYFKMAGSVFNFLMFDSLSTNRIVLLTGVLSLIDDMIKRRVAKI</sequence>
<name>A0A8S2ELV8_9BILA</name>
<dbReference type="EMBL" id="CAJNOK010013298">
    <property type="protein sequence ID" value="CAF1181665.1"/>
    <property type="molecule type" value="Genomic_DNA"/>
</dbReference>
<evidence type="ECO:0000313" key="1">
    <source>
        <dbReference type="EMBL" id="CAF1181665.1"/>
    </source>
</evidence>
<dbReference type="Proteomes" id="UP000682733">
    <property type="component" value="Unassembled WGS sequence"/>
</dbReference>
<dbReference type="EMBL" id="CAJOBA010034826">
    <property type="protein sequence ID" value="CAF3992893.1"/>
    <property type="molecule type" value="Genomic_DNA"/>
</dbReference>
<evidence type="ECO:0000313" key="2">
    <source>
        <dbReference type="EMBL" id="CAF3992893.1"/>
    </source>
</evidence>
<dbReference type="AlphaFoldDB" id="A0A8S2ELV8"/>
<gene>
    <name evidence="1" type="ORF">OVA965_LOCUS23092</name>
    <name evidence="2" type="ORF">TMI583_LOCUS23809</name>
</gene>
<organism evidence="1 3">
    <name type="scientific">Didymodactylos carnosus</name>
    <dbReference type="NCBI Taxonomy" id="1234261"/>
    <lineage>
        <taxon>Eukaryota</taxon>
        <taxon>Metazoa</taxon>
        <taxon>Spiralia</taxon>
        <taxon>Gnathifera</taxon>
        <taxon>Rotifera</taxon>
        <taxon>Eurotatoria</taxon>
        <taxon>Bdelloidea</taxon>
        <taxon>Philodinida</taxon>
        <taxon>Philodinidae</taxon>
        <taxon>Didymodactylos</taxon>
    </lineage>
</organism>
<protein>
    <submittedName>
        <fullName evidence="1">Uncharacterized protein</fullName>
    </submittedName>
</protein>
<dbReference type="Proteomes" id="UP000677228">
    <property type="component" value="Unassembled WGS sequence"/>
</dbReference>
<evidence type="ECO:0000313" key="3">
    <source>
        <dbReference type="Proteomes" id="UP000677228"/>
    </source>
</evidence>
<reference evidence="1" key="1">
    <citation type="submission" date="2021-02" db="EMBL/GenBank/DDBJ databases">
        <authorList>
            <person name="Nowell W R."/>
        </authorList>
    </citation>
    <scope>NUCLEOTIDE SEQUENCE</scope>
</reference>
<proteinExistence type="predicted"/>
<comment type="caution">
    <text evidence="1">The sequence shown here is derived from an EMBL/GenBank/DDBJ whole genome shotgun (WGS) entry which is preliminary data.</text>
</comment>